<dbReference type="InterPro" id="IPR001754">
    <property type="entry name" value="OMPdeCOase_dom"/>
</dbReference>
<dbReference type="InterPro" id="IPR013785">
    <property type="entry name" value="Aldolase_TIM"/>
</dbReference>
<dbReference type="SMART" id="SM00934">
    <property type="entry name" value="OMPdecase"/>
    <property type="match status" value="1"/>
</dbReference>
<protein>
    <recommendedName>
        <fullName evidence="4">Orotidine 5'-phosphate decarboxylase</fullName>
        <ecNumber evidence="3">4.1.1.23</ecNumber>
    </recommendedName>
    <alternativeName>
        <fullName evidence="8">OMP decarboxylase</fullName>
    </alternativeName>
</protein>
<evidence type="ECO:0000256" key="6">
    <source>
        <dbReference type="ARBA" id="ARBA00022975"/>
    </source>
</evidence>
<dbReference type="InterPro" id="IPR014732">
    <property type="entry name" value="OMPdecase"/>
</dbReference>
<feature type="domain" description="Orotidine 5'-phosphate decarboxylase" evidence="10">
    <location>
        <begin position="5"/>
        <end position="212"/>
    </location>
</feature>
<feature type="binding site" evidence="9">
    <location>
        <position position="197"/>
    </location>
    <ligand>
        <name>substrate</name>
    </ligand>
</feature>
<keyword evidence="6" id="KW-0665">Pyrimidine biosynthesis</keyword>
<dbReference type="EMBL" id="FOMS01000009">
    <property type="protein sequence ID" value="SFE36835.1"/>
    <property type="molecule type" value="Genomic_DNA"/>
</dbReference>
<dbReference type="Gene3D" id="3.20.20.70">
    <property type="entry name" value="Aldolase class I"/>
    <property type="match status" value="1"/>
</dbReference>
<dbReference type="RefSeq" id="WP_149756597.1">
    <property type="nucleotide sequence ID" value="NZ_FOMS01000009.1"/>
</dbReference>
<sequence length="217" mass="22413">MLTQKLIVSLDVREALTGLTIAERLGEDIEFYRIGLGMLTGGGLALANELKQAHGKRVFLDMTLGGMAEEVAEAVHGLTQFEIDYLSVAADPDVVRAAVRASRGTATSVLATAIAPARLELLTQRDEAGGEAAEVAARCERALAAGADGVVVAADHVSAVRPLGVAVGRLVIAVRTEEEGRPAEAVTQGADHIVIGRTITASAEPAVAMRALAAELG</sequence>
<dbReference type="GO" id="GO:0006207">
    <property type="term" value="P:'de novo' pyrimidine nucleobase biosynthetic process"/>
    <property type="evidence" value="ECO:0007669"/>
    <property type="project" value="InterPro"/>
</dbReference>
<dbReference type="Pfam" id="PF00215">
    <property type="entry name" value="OMPdecase"/>
    <property type="match status" value="1"/>
</dbReference>
<feature type="binding site" evidence="9">
    <location>
        <position position="175"/>
    </location>
    <ligand>
        <name>substrate</name>
    </ligand>
</feature>
<evidence type="ECO:0000256" key="2">
    <source>
        <dbReference type="ARBA" id="ARBA00004861"/>
    </source>
</evidence>
<evidence type="ECO:0000259" key="10">
    <source>
        <dbReference type="SMART" id="SM00934"/>
    </source>
</evidence>
<evidence type="ECO:0000256" key="9">
    <source>
        <dbReference type="PIRSR" id="PIRSR614732-2"/>
    </source>
</evidence>
<dbReference type="OrthoDB" id="9806203at2"/>
<gene>
    <name evidence="11" type="ORF">SAMN04515678_10914</name>
</gene>
<feature type="binding site" evidence="9">
    <location>
        <position position="196"/>
    </location>
    <ligand>
        <name>substrate</name>
    </ligand>
</feature>
<dbReference type="PANTHER" id="PTHR32119:SF2">
    <property type="entry name" value="OROTIDINE 5'-PHOSPHATE DECARBOXYLASE"/>
    <property type="match status" value="1"/>
</dbReference>
<evidence type="ECO:0000256" key="8">
    <source>
        <dbReference type="ARBA" id="ARBA00033428"/>
    </source>
</evidence>
<dbReference type="GO" id="GO:0005829">
    <property type="term" value="C:cytosol"/>
    <property type="evidence" value="ECO:0007669"/>
    <property type="project" value="TreeGrafter"/>
</dbReference>
<dbReference type="Proteomes" id="UP000325289">
    <property type="component" value="Unassembled WGS sequence"/>
</dbReference>
<dbReference type="GO" id="GO:0004590">
    <property type="term" value="F:orotidine-5'-phosphate decarboxylase activity"/>
    <property type="evidence" value="ECO:0007669"/>
    <property type="project" value="UniProtKB-EC"/>
</dbReference>
<dbReference type="EC" id="4.1.1.23" evidence="3"/>
<dbReference type="SUPFAM" id="SSF51366">
    <property type="entry name" value="Ribulose-phoshate binding barrel"/>
    <property type="match status" value="1"/>
</dbReference>
<accession>A0A1I1ZYU1</accession>
<dbReference type="PANTHER" id="PTHR32119">
    <property type="entry name" value="OROTIDINE 5'-PHOSPHATE DECARBOXYLASE"/>
    <property type="match status" value="1"/>
</dbReference>
<evidence type="ECO:0000256" key="7">
    <source>
        <dbReference type="ARBA" id="ARBA00023239"/>
    </source>
</evidence>
<keyword evidence="5" id="KW-0210">Decarboxylase</keyword>
<evidence type="ECO:0000256" key="5">
    <source>
        <dbReference type="ARBA" id="ARBA00022793"/>
    </source>
</evidence>
<reference evidence="11 12" key="1">
    <citation type="submission" date="2016-10" db="EMBL/GenBank/DDBJ databases">
        <authorList>
            <person name="Varghese N."/>
            <person name="Submissions S."/>
        </authorList>
    </citation>
    <scope>NUCLEOTIDE SEQUENCE [LARGE SCALE GENOMIC DNA]</scope>
    <source>
        <strain evidence="12">YIM D21,KCTC 23444,ACCC 10710</strain>
    </source>
</reference>
<dbReference type="AlphaFoldDB" id="A0A1I1ZYU1"/>
<evidence type="ECO:0000256" key="1">
    <source>
        <dbReference type="ARBA" id="ARBA00002356"/>
    </source>
</evidence>
<dbReference type="GO" id="GO:0044205">
    <property type="term" value="P:'de novo' UMP biosynthetic process"/>
    <property type="evidence" value="ECO:0007669"/>
    <property type="project" value="InterPro"/>
</dbReference>
<evidence type="ECO:0000256" key="4">
    <source>
        <dbReference type="ARBA" id="ARBA00021923"/>
    </source>
</evidence>
<proteinExistence type="predicted"/>
<comment type="function">
    <text evidence="1">Catalyzes the decarboxylation of orotidine 5'-monophosphate (OMP) to uridine 5'-monophosphate (UMP).</text>
</comment>
<dbReference type="InterPro" id="IPR011060">
    <property type="entry name" value="RibuloseP-bd_barrel"/>
</dbReference>
<keyword evidence="12" id="KW-1185">Reference proteome</keyword>
<organism evidence="11 12">
    <name type="scientific">Roseivivax sediminis</name>
    <dbReference type="NCBI Taxonomy" id="936889"/>
    <lineage>
        <taxon>Bacteria</taxon>
        <taxon>Pseudomonadati</taxon>
        <taxon>Pseudomonadota</taxon>
        <taxon>Alphaproteobacteria</taxon>
        <taxon>Rhodobacterales</taxon>
        <taxon>Roseobacteraceae</taxon>
        <taxon>Roseivivax</taxon>
    </lineage>
</organism>
<evidence type="ECO:0000313" key="11">
    <source>
        <dbReference type="EMBL" id="SFE36835.1"/>
    </source>
</evidence>
<comment type="pathway">
    <text evidence="2">Pyrimidine metabolism; UMP biosynthesis via de novo pathway; UMP from orotate: step 2/2.</text>
</comment>
<evidence type="ECO:0000313" key="12">
    <source>
        <dbReference type="Proteomes" id="UP000325289"/>
    </source>
</evidence>
<name>A0A1I1ZYU1_9RHOB</name>
<feature type="binding site" evidence="9">
    <location>
        <position position="11"/>
    </location>
    <ligand>
        <name>substrate</name>
    </ligand>
</feature>
<keyword evidence="7" id="KW-0456">Lyase</keyword>
<evidence type="ECO:0000256" key="3">
    <source>
        <dbReference type="ARBA" id="ARBA00012321"/>
    </source>
</evidence>